<dbReference type="Proteomes" id="UP000039865">
    <property type="component" value="Unassembled WGS sequence"/>
</dbReference>
<evidence type="ECO:0000313" key="4">
    <source>
        <dbReference type="Proteomes" id="UP000039865"/>
    </source>
</evidence>
<organism evidence="3 4">
    <name type="scientific">Stylonychia lemnae</name>
    <name type="common">Ciliate</name>
    <dbReference type="NCBI Taxonomy" id="5949"/>
    <lineage>
        <taxon>Eukaryota</taxon>
        <taxon>Sar</taxon>
        <taxon>Alveolata</taxon>
        <taxon>Ciliophora</taxon>
        <taxon>Intramacronucleata</taxon>
        <taxon>Spirotrichea</taxon>
        <taxon>Stichotrichia</taxon>
        <taxon>Sporadotrichida</taxon>
        <taxon>Oxytrichidae</taxon>
        <taxon>Stylonychinae</taxon>
        <taxon>Stylonychia</taxon>
    </lineage>
</organism>
<feature type="region of interest" description="Disordered" evidence="2">
    <location>
        <begin position="612"/>
        <end position="664"/>
    </location>
</feature>
<dbReference type="InParanoid" id="A0A077ZXK0"/>
<feature type="compositionally biased region" description="Polar residues" evidence="2">
    <location>
        <begin position="612"/>
        <end position="640"/>
    </location>
</feature>
<reference evidence="3 4" key="1">
    <citation type="submission" date="2014-06" db="EMBL/GenBank/DDBJ databases">
        <authorList>
            <person name="Swart Estienne"/>
        </authorList>
    </citation>
    <scope>NUCLEOTIDE SEQUENCE [LARGE SCALE GENOMIC DNA]</scope>
    <source>
        <strain evidence="3 4">130c</strain>
    </source>
</reference>
<gene>
    <name evidence="3" type="primary">Contig15099.g745</name>
    <name evidence="3" type="ORF">STYLEM_3612</name>
</gene>
<dbReference type="EMBL" id="CCKQ01003512">
    <property type="protein sequence ID" value="CDW74630.1"/>
    <property type="molecule type" value="Genomic_DNA"/>
</dbReference>
<keyword evidence="1" id="KW-0175">Coiled coil</keyword>
<dbReference type="OrthoDB" id="10692807at2759"/>
<feature type="compositionally biased region" description="Low complexity" evidence="2">
    <location>
        <begin position="550"/>
        <end position="559"/>
    </location>
</feature>
<evidence type="ECO:0000256" key="2">
    <source>
        <dbReference type="SAM" id="MobiDB-lite"/>
    </source>
</evidence>
<feature type="coiled-coil region" evidence="1">
    <location>
        <begin position="497"/>
        <end position="531"/>
    </location>
</feature>
<name>A0A077ZXK0_STYLE</name>
<feature type="region of interest" description="Disordered" evidence="2">
    <location>
        <begin position="539"/>
        <end position="560"/>
    </location>
</feature>
<keyword evidence="4" id="KW-1185">Reference proteome</keyword>
<accession>A0A077ZXK0</accession>
<protein>
    <submittedName>
        <fullName evidence="3">Uncharacterized protein</fullName>
    </submittedName>
</protein>
<sequence length="993" mass="115693">MMLYQQNQQQYQQQNQFNQLPPLQPQQMQSASFYPQYMHYNMSQQNQMAQYSPQIQQVQQNQKRNTHITQAKIQAIAQKQTQQQEELKKLEVMEKELSNILDYAEQSNFETIYRIYQNIINNADLASQQIDNHDPIKKQWYKKVLQYQIKEKKYRDKLQQLYFKYQDQKYDDSIQNKEALKNQALQHIMQESLNYSPQKQTHWLDNRNQVVQNNQVNQQLLNQMNQSFNQQNYDQGGMPNTNSQLRMSQQQTTTNPFVTFQQQQQMPRAPSVQSLASFKNYTVGQAFPNQDPRFNQLNQVHSSIQNPFLQMNSLGHSNMSFESANNHNQQRVANFQIANDSLNSTIKRLSLESINPSQSIGIPFQNVSQQNAVQNYLIPPAQQVFTVQQQQLNVQQQSQQNKNNNLNINSNFLSPISQQTHNNNLADSLRFSPNLQVSVQPSQRSHINSSMINYARNPFDDQPIRPANYNLSFANANIHSSQDRSSPAPRPMDPVAQKDLEKIKADHQKMVKQYEDEIKSLNEHKKALEQKAIVKATEIKNSSRVHTRNNSHNQQNSKNNIEKVIVKTNDQNQVMVNPFDKLPSSRNQKVISNHNSNQQNEDQMIRQASNTLSAQNQQITRNQELSPQRSSKNTQSNRNLGQDLKKQDTIQSQPNVNYYDDSEHKKPNDIQLMKRPWAHDLVGNNSDAYSNQNEEEHSLQEFKLPFNRLADNHSLSKPLQFHPQQPTTFGLKQGANSTVTSRKRLQFLDQFNQPKSKNQLLDEIEQAEINSITSNSMHLFKVEKAPTIARNHPNQSFRGLADEDEISVNRFDEVMMDNCILEKMVNKNIIQRQFDTDNELVNTQNIYELVEEYYNALQPSNHTNLKLSIFGQLDISKKLKQISNMLMQTNAYRYISMGNQTGALFKELDQALKSLGLPSMKDFVKQQQEYYQIDVPNSKNQLRRPTYLEKLREIQPDILEKKSMSNKSMSMLFVGQNDSEYAMDPDNFRPPYQ</sequence>
<evidence type="ECO:0000313" key="3">
    <source>
        <dbReference type="EMBL" id="CDW74630.1"/>
    </source>
</evidence>
<proteinExistence type="predicted"/>
<evidence type="ECO:0000256" key="1">
    <source>
        <dbReference type="SAM" id="Coils"/>
    </source>
</evidence>
<dbReference type="AlphaFoldDB" id="A0A077ZXK0"/>